<dbReference type="PANTHER" id="PTHR28251:SF1">
    <property type="entry name" value="V-TYPE ATPASE ASSEMBLY FACTOR PKR1"/>
    <property type="match status" value="1"/>
</dbReference>
<feature type="transmembrane region" description="Helical" evidence="2">
    <location>
        <begin position="21"/>
        <end position="42"/>
    </location>
</feature>
<proteinExistence type="predicted"/>
<organism evidence="3 4">
    <name type="scientific">Aspergillus lucknowensis</name>
    <dbReference type="NCBI Taxonomy" id="176173"/>
    <lineage>
        <taxon>Eukaryota</taxon>
        <taxon>Fungi</taxon>
        <taxon>Dikarya</taxon>
        <taxon>Ascomycota</taxon>
        <taxon>Pezizomycotina</taxon>
        <taxon>Eurotiomycetes</taxon>
        <taxon>Eurotiomycetidae</taxon>
        <taxon>Eurotiales</taxon>
        <taxon>Aspergillaceae</taxon>
        <taxon>Aspergillus</taxon>
        <taxon>Aspergillus subgen. Nidulantes</taxon>
    </lineage>
</organism>
<dbReference type="RefSeq" id="XP_070889728.1">
    <property type="nucleotide sequence ID" value="XM_071028265.1"/>
</dbReference>
<dbReference type="GeneID" id="98143337"/>
<keyword evidence="2" id="KW-0472">Membrane</keyword>
<feature type="compositionally biased region" description="Basic and acidic residues" evidence="1">
    <location>
        <begin position="82"/>
        <end position="102"/>
    </location>
</feature>
<keyword evidence="4" id="KW-1185">Reference proteome</keyword>
<keyword evidence="2" id="KW-0812">Transmembrane</keyword>
<evidence type="ECO:0000256" key="2">
    <source>
        <dbReference type="SAM" id="Phobius"/>
    </source>
</evidence>
<reference evidence="3 4" key="1">
    <citation type="submission" date="2024-07" db="EMBL/GenBank/DDBJ databases">
        <title>Section-level genome sequencing and comparative genomics of Aspergillus sections Usti and Cavernicolus.</title>
        <authorList>
            <consortium name="Lawrence Berkeley National Laboratory"/>
            <person name="Nybo J.L."/>
            <person name="Vesth T.C."/>
            <person name="Theobald S."/>
            <person name="Frisvad J.C."/>
            <person name="Larsen T.O."/>
            <person name="Kjaerboelling I."/>
            <person name="Rothschild-Mancinelli K."/>
            <person name="Lyhne E.K."/>
            <person name="Kogle M.E."/>
            <person name="Barry K."/>
            <person name="Clum A."/>
            <person name="Na H."/>
            <person name="Ledsgaard L."/>
            <person name="Lin J."/>
            <person name="Lipzen A."/>
            <person name="Kuo A."/>
            <person name="Riley R."/>
            <person name="Mondo S."/>
            <person name="Labutti K."/>
            <person name="Haridas S."/>
            <person name="Pangalinan J."/>
            <person name="Salamov A.A."/>
            <person name="Simmons B.A."/>
            <person name="Magnuson J.K."/>
            <person name="Chen J."/>
            <person name="Drula E."/>
            <person name="Henrissat B."/>
            <person name="Wiebenga A."/>
            <person name="Lubbers R.J."/>
            <person name="Gomes A.C."/>
            <person name="Macurrencykelacurrency M.R."/>
            <person name="Stajich J."/>
            <person name="Grigoriev I.V."/>
            <person name="Mortensen U.H."/>
            <person name="De Vries R.P."/>
            <person name="Baker S.E."/>
            <person name="Andersen M.R."/>
        </authorList>
    </citation>
    <scope>NUCLEOTIDE SEQUENCE [LARGE SCALE GENOMIC DNA]</scope>
    <source>
        <strain evidence="3 4">CBS 449.75</strain>
    </source>
</reference>
<keyword evidence="2" id="KW-1133">Transmembrane helix</keyword>
<dbReference type="Pfam" id="PF08636">
    <property type="entry name" value="Pkr1"/>
    <property type="match status" value="1"/>
</dbReference>
<comment type="caution">
    <text evidence="3">The sequence shown here is derived from an EMBL/GenBank/DDBJ whole genome shotgun (WGS) entry which is preliminary data.</text>
</comment>
<gene>
    <name evidence="3" type="ORF">BJX67DRAFT_344499</name>
</gene>
<name>A0ABR4M2N0_9EURO</name>
<evidence type="ECO:0000256" key="1">
    <source>
        <dbReference type="SAM" id="MobiDB-lite"/>
    </source>
</evidence>
<evidence type="ECO:0000313" key="3">
    <source>
        <dbReference type="EMBL" id="KAL2870749.1"/>
    </source>
</evidence>
<feature type="compositionally biased region" description="Basic and acidic residues" evidence="1">
    <location>
        <begin position="166"/>
        <end position="176"/>
    </location>
</feature>
<feature type="compositionally biased region" description="Low complexity" evidence="1">
    <location>
        <begin position="152"/>
        <end position="164"/>
    </location>
</feature>
<feature type="transmembrane region" description="Helical" evidence="2">
    <location>
        <begin position="48"/>
        <end position="66"/>
    </location>
</feature>
<feature type="compositionally biased region" description="Polar residues" evidence="1">
    <location>
        <begin position="128"/>
        <end position="142"/>
    </location>
</feature>
<dbReference type="PANTHER" id="PTHR28251">
    <property type="entry name" value="V-TYPE ATPASE ASSEMBLY FACTOR PKR1"/>
    <property type="match status" value="1"/>
</dbReference>
<dbReference type="EMBL" id="JBFXLQ010000005">
    <property type="protein sequence ID" value="KAL2870749.1"/>
    <property type="molecule type" value="Genomic_DNA"/>
</dbReference>
<sequence length="176" mass="18903">MGSFVEDLWSSIFTAGPTPTLLLATNVSFAALQTLFFVLLLATYSVHFIVLSALSGSLWYSINWFARELKQAQAQAAAQGTHSEEVSAEQRRSPRPDLKARGTPDGADSETETESLVDHKNATAIGLTPQSTTASATLQVPESMSGVRKRLSVSGDSSGYTSTDSEWEKVDDNNGN</sequence>
<protein>
    <submittedName>
        <fullName evidence="3">ER protein Pkr1-domain-containing protein</fullName>
    </submittedName>
</protein>
<evidence type="ECO:0000313" key="4">
    <source>
        <dbReference type="Proteomes" id="UP001610432"/>
    </source>
</evidence>
<feature type="region of interest" description="Disordered" evidence="1">
    <location>
        <begin position="76"/>
        <end position="176"/>
    </location>
</feature>
<dbReference type="InterPro" id="IPR013945">
    <property type="entry name" value="Pkr1"/>
</dbReference>
<accession>A0ABR4M2N0</accession>
<dbReference type="Proteomes" id="UP001610432">
    <property type="component" value="Unassembled WGS sequence"/>
</dbReference>